<evidence type="ECO:0000256" key="6">
    <source>
        <dbReference type="ARBA" id="ARBA00022958"/>
    </source>
</evidence>
<reference evidence="16" key="1">
    <citation type="submission" date="2016-06" db="UniProtKB">
        <authorList>
            <consortium name="WormBaseParasite"/>
        </authorList>
    </citation>
    <scope>IDENTIFICATION</scope>
</reference>
<keyword evidence="4" id="KW-0812">Transmembrane</keyword>
<dbReference type="Gene3D" id="3.40.50.720">
    <property type="entry name" value="NAD(P)-binding Rossmann-like Domain"/>
    <property type="match status" value="1"/>
</dbReference>
<feature type="domain" description="Ca2+-activated K+ channel Slowpoke-like C-terminal" evidence="12">
    <location>
        <begin position="443"/>
        <end position="468"/>
    </location>
</feature>
<dbReference type="Proteomes" id="UP000272942">
    <property type="component" value="Unassembled WGS sequence"/>
</dbReference>
<dbReference type="PANTHER" id="PTHR10027:SF33">
    <property type="entry name" value="CALCIUM-ACTIVATED POTASSIUM CHANNEL SUBUNIT ALPHA-1-RELATED"/>
    <property type="match status" value="1"/>
</dbReference>
<comment type="subcellular location">
    <subcellularLocation>
        <location evidence="1">Membrane</location>
        <topology evidence="1">Multi-pass membrane protein</topology>
    </subcellularLocation>
</comment>
<keyword evidence="10" id="KW-0407">Ion channel</keyword>
<keyword evidence="7" id="KW-1133">Transmembrane helix</keyword>
<dbReference type="Pfam" id="PF22614">
    <property type="entry name" value="Slo-like_RCK"/>
    <property type="match status" value="1"/>
</dbReference>
<keyword evidence="9" id="KW-0472">Membrane</keyword>
<organism evidence="16">
    <name type="scientific">Echinostoma caproni</name>
    <dbReference type="NCBI Taxonomy" id="27848"/>
    <lineage>
        <taxon>Eukaryota</taxon>
        <taxon>Metazoa</taxon>
        <taxon>Spiralia</taxon>
        <taxon>Lophotrochozoa</taxon>
        <taxon>Platyhelminthes</taxon>
        <taxon>Trematoda</taxon>
        <taxon>Digenea</taxon>
        <taxon>Plagiorchiida</taxon>
        <taxon>Echinostomata</taxon>
        <taxon>Echinostomatoidea</taxon>
        <taxon>Echinostomatidae</taxon>
        <taxon>Echinostoma</taxon>
    </lineage>
</organism>
<name>A0A183AWY2_9TREM</name>
<evidence type="ECO:0000313" key="15">
    <source>
        <dbReference type="Proteomes" id="UP000272942"/>
    </source>
</evidence>
<keyword evidence="3" id="KW-0633">Potassium transport</keyword>
<evidence type="ECO:0000313" key="16">
    <source>
        <dbReference type="WBParaSite" id="ECPE_0001150201-mRNA-1"/>
    </source>
</evidence>
<dbReference type="Pfam" id="PF21014">
    <property type="entry name" value="Slowpoke_C"/>
    <property type="match status" value="2"/>
</dbReference>
<evidence type="ECO:0000256" key="10">
    <source>
        <dbReference type="ARBA" id="ARBA00023303"/>
    </source>
</evidence>
<dbReference type="InterPro" id="IPR047871">
    <property type="entry name" value="K_chnl_Slo-like"/>
</dbReference>
<evidence type="ECO:0000256" key="2">
    <source>
        <dbReference type="ARBA" id="ARBA00022448"/>
    </source>
</evidence>
<evidence type="ECO:0000259" key="12">
    <source>
        <dbReference type="Pfam" id="PF21014"/>
    </source>
</evidence>
<gene>
    <name evidence="14" type="ORF">ECPE_LOCUS11467</name>
</gene>
<dbReference type="PANTHER" id="PTHR10027">
    <property type="entry name" value="CALCIUM-ACTIVATED POTASSIUM CHANNEL ALPHA CHAIN"/>
    <property type="match status" value="1"/>
</dbReference>
<feature type="domain" description="Ca2+-activated K+ channel Slowpoke-like C-terminal" evidence="12">
    <location>
        <begin position="298"/>
        <end position="365"/>
    </location>
</feature>
<evidence type="ECO:0000313" key="14">
    <source>
        <dbReference type="EMBL" id="VDP88541.1"/>
    </source>
</evidence>
<evidence type="ECO:0000259" key="13">
    <source>
        <dbReference type="Pfam" id="PF22614"/>
    </source>
</evidence>
<keyword evidence="8" id="KW-0406">Ion transport</keyword>
<evidence type="ECO:0000256" key="8">
    <source>
        <dbReference type="ARBA" id="ARBA00023065"/>
    </source>
</evidence>
<dbReference type="EMBL" id="UZAN01050897">
    <property type="protein sequence ID" value="VDP88541.1"/>
    <property type="molecule type" value="Genomic_DNA"/>
</dbReference>
<evidence type="ECO:0000256" key="11">
    <source>
        <dbReference type="SAM" id="MobiDB-lite"/>
    </source>
</evidence>
<evidence type="ECO:0000256" key="3">
    <source>
        <dbReference type="ARBA" id="ARBA00022538"/>
    </source>
</evidence>
<dbReference type="OrthoDB" id="10035564at2759"/>
<keyword evidence="5" id="KW-0631">Potassium channel</keyword>
<dbReference type="AlphaFoldDB" id="A0A183AWY2"/>
<dbReference type="GO" id="GO:0016020">
    <property type="term" value="C:membrane"/>
    <property type="evidence" value="ECO:0007669"/>
    <property type="project" value="UniProtKB-SubCell"/>
</dbReference>
<evidence type="ECO:0000256" key="1">
    <source>
        <dbReference type="ARBA" id="ARBA00004141"/>
    </source>
</evidence>
<keyword evidence="2" id="KW-0813">Transport</keyword>
<evidence type="ECO:0000256" key="9">
    <source>
        <dbReference type="ARBA" id="ARBA00023136"/>
    </source>
</evidence>
<evidence type="ECO:0000256" key="4">
    <source>
        <dbReference type="ARBA" id="ARBA00022692"/>
    </source>
</evidence>
<feature type="compositionally biased region" description="Polar residues" evidence="11">
    <location>
        <begin position="266"/>
        <end position="276"/>
    </location>
</feature>
<feature type="region of interest" description="Disordered" evidence="11">
    <location>
        <begin position="260"/>
        <end position="283"/>
    </location>
</feature>
<proteinExistence type="predicted"/>
<protein>
    <submittedName>
        <fullName evidence="16">BK_channel_a domain-containing protein</fullName>
    </submittedName>
</protein>
<reference evidence="14 15" key="2">
    <citation type="submission" date="2018-11" db="EMBL/GenBank/DDBJ databases">
        <authorList>
            <consortium name="Pathogen Informatics"/>
        </authorList>
    </citation>
    <scope>NUCLEOTIDE SEQUENCE [LARGE SCALE GENOMIC DNA]</scope>
    <source>
        <strain evidence="14 15">Egypt</strain>
    </source>
</reference>
<feature type="domain" description="RCK N-terminal" evidence="13">
    <location>
        <begin position="33"/>
        <end position="158"/>
    </location>
</feature>
<accession>A0A183AWY2</accession>
<keyword evidence="6" id="KW-0630">Potassium</keyword>
<evidence type="ECO:0000256" key="5">
    <source>
        <dbReference type="ARBA" id="ARBA00022826"/>
    </source>
</evidence>
<dbReference type="GO" id="GO:0060072">
    <property type="term" value="F:large conductance calcium-activated potassium channel activity"/>
    <property type="evidence" value="ECO:0007669"/>
    <property type="project" value="TreeGrafter"/>
</dbReference>
<dbReference type="InterPro" id="IPR003148">
    <property type="entry name" value="RCK_N"/>
</dbReference>
<keyword evidence="15" id="KW-1185">Reference proteome</keyword>
<evidence type="ECO:0000256" key="7">
    <source>
        <dbReference type="ARBA" id="ARBA00022989"/>
    </source>
</evidence>
<sequence length="479" mass="53938">MYHYCETRSFESSLLRGSRKTMTNQQRNRMLINHILLCLLTDENQPLMGLHSFVMPLRASHFHADELKTIVILGNRAYLAREWPSIANFPNVFCLPGSPLSRADLRTARIRFASVCVILGSRGEVQTDDPYMLDKEVILCSLNIRGMRFPPVNSKTLQAKAPMRRLGTEIPLITELVTDANIHYLDPEDVDTGATDIPASLTAAFARGIAFTTSVLDVLASTAYFNCNAMTLIRHLITGGVTPALEQWLAEGGGLNCFDRYDEEPTSSQSEGQTEASAPISRFRSRSSCHLLRSGQDAGMLETRQRPRMGQLSVLDARLRPLVTTDNYIFPTFGSLFCHAIRERGILCLGIYRSAHSDSGESNSGFRKLTKTSSVDEALLSERNRLKVNKPWKERRLSTCAQSIDRMIRRYSLRMHREMSLCQPTASTSQPTRQPAFLAHFSDVTDRYVITNPPNDFPLKQSDLVFCLCPFEQRETEES</sequence>
<dbReference type="WBParaSite" id="ECPE_0001150201-mRNA-1">
    <property type="protein sequence ID" value="ECPE_0001150201-mRNA-1"/>
    <property type="gene ID" value="ECPE_0001150201"/>
</dbReference>
<dbReference type="InterPro" id="IPR048735">
    <property type="entry name" value="Slowpoke-like_C"/>
</dbReference>